<dbReference type="RefSeq" id="WP_006973148.1">
    <property type="nucleotide sequence ID" value="NZ_ABCS01000042.1"/>
</dbReference>
<proteinExistence type="predicted"/>
<gene>
    <name evidence="3" type="ORF">PPSIR1_13840</name>
</gene>
<feature type="transmembrane region" description="Helical" evidence="2">
    <location>
        <begin position="52"/>
        <end position="77"/>
    </location>
</feature>
<name>A6G8V3_9BACT</name>
<reference evidence="3 4" key="1">
    <citation type="submission" date="2007-06" db="EMBL/GenBank/DDBJ databases">
        <authorList>
            <person name="Shimkets L."/>
            <person name="Ferriera S."/>
            <person name="Johnson J."/>
            <person name="Kravitz S."/>
            <person name="Beeson K."/>
            <person name="Sutton G."/>
            <person name="Rogers Y.-H."/>
            <person name="Friedman R."/>
            <person name="Frazier M."/>
            <person name="Venter J.C."/>
        </authorList>
    </citation>
    <scope>NUCLEOTIDE SEQUENCE [LARGE SCALE GENOMIC DNA]</scope>
    <source>
        <strain evidence="3 4">SIR-1</strain>
    </source>
</reference>
<dbReference type="EMBL" id="ABCS01000042">
    <property type="protein sequence ID" value="EDM77639.1"/>
    <property type="molecule type" value="Genomic_DNA"/>
</dbReference>
<feature type="transmembrane region" description="Helical" evidence="2">
    <location>
        <begin position="83"/>
        <end position="105"/>
    </location>
</feature>
<keyword evidence="2" id="KW-0472">Membrane</keyword>
<dbReference type="AlphaFoldDB" id="A6G8V3"/>
<sequence length="223" mass="23177">MNTLADDLPPDALFDLGPEHGPPPPDPLPGRAPIALEPVPAREPEPLRTRDLLGAIGGLVALGATAALGSSSGAAAARLVPSVLLVDLSALALTAPALIALHQYFRLAAEPEALASALGRALVHGGRIAGALSLVVLFFSATTELWLLLLVASLAAVGLFTTATAWTELRRAELAALERHSKVEASSTTLLPRFQLLVNGWIALAWVIALRVGVNVAQWVVEV</sequence>
<protein>
    <submittedName>
        <fullName evidence="3">Uncharacterized protein</fullName>
    </submittedName>
</protein>
<keyword evidence="4" id="KW-1185">Reference proteome</keyword>
<dbReference type="OrthoDB" id="5521214at2"/>
<dbReference type="Proteomes" id="UP000005801">
    <property type="component" value="Unassembled WGS sequence"/>
</dbReference>
<evidence type="ECO:0000256" key="1">
    <source>
        <dbReference type="SAM" id="MobiDB-lite"/>
    </source>
</evidence>
<evidence type="ECO:0000313" key="4">
    <source>
        <dbReference type="Proteomes" id="UP000005801"/>
    </source>
</evidence>
<keyword evidence="2" id="KW-1133">Transmembrane helix</keyword>
<keyword evidence="2" id="KW-0812">Transmembrane</keyword>
<dbReference type="STRING" id="391625.PPSIR1_13840"/>
<feature type="compositionally biased region" description="Low complexity" evidence="1">
    <location>
        <begin position="1"/>
        <end position="16"/>
    </location>
</feature>
<feature type="transmembrane region" description="Helical" evidence="2">
    <location>
        <begin position="145"/>
        <end position="169"/>
    </location>
</feature>
<accession>A6G8V3</accession>
<feature type="region of interest" description="Disordered" evidence="1">
    <location>
        <begin position="1"/>
        <end position="41"/>
    </location>
</feature>
<comment type="caution">
    <text evidence="3">The sequence shown here is derived from an EMBL/GenBank/DDBJ whole genome shotgun (WGS) entry which is preliminary data.</text>
</comment>
<feature type="compositionally biased region" description="Pro residues" evidence="1">
    <location>
        <begin position="20"/>
        <end position="30"/>
    </location>
</feature>
<feature type="transmembrane region" description="Helical" evidence="2">
    <location>
        <begin position="117"/>
        <end position="139"/>
    </location>
</feature>
<evidence type="ECO:0000313" key="3">
    <source>
        <dbReference type="EMBL" id="EDM77639.1"/>
    </source>
</evidence>
<evidence type="ECO:0000256" key="2">
    <source>
        <dbReference type="SAM" id="Phobius"/>
    </source>
</evidence>
<organism evidence="3 4">
    <name type="scientific">Plesiocystis pacifica SIR-1</name>
    <dbReference type="NCBI Taxonomy" id="391625"/>
    <lineage>
        <taxon>Bacteria</taxon>
        <taxon>Pseudomonadati</taxon>
        <taxon>Myxococcota</taxon>
        <taxon>Polyangia</taxon>
        <taxon>Nannocystales</taxon>
        <taxon>Nannocystaceae</taxon>
        <taxon>Plesiocystis</taxon>
    </lineage>
</organism>